<keyword evidence="2" id="KW-0238">DNA-binding</keyword>
<reference evidence="5 6" key="1">
    <citation type="submission" date="2018-08" db="EMBL/GenBank/DDBJ databases">
        <title>A genome reference for cultivated species of the human gut microbiota.</title>
        <authorList>
            <person name="Zou Y."/>
            <person name="Xue W."/>
            <person name="Luo G."/>
        </authorList>
    </citation>
    <scope>NUCLEOTIDE SEQUENCE [LARGE SCALE GENOMIC DNA]</scope>
    <source>
        <strain evidence="5 6">AF16-31</strain>
    </source>
</reference>
<dbReference type="CDD" id="cd01392">
    <property type="entry name" value="HTH_LacI"/>
    <property type="match status" value="1"/>
</dbReference>
<dbReference type="PRINTS" id="PR00036">
    <property type="entry name" value="HTHLACI"/>
</dbReference>
<dbReference type="InterPro" id="IPR000843">
    <property type="entry name" value="HTH_LacI"/>
</dbReference>
<evidence type="ECO:0000256" key="3">
    <source>
        <dbReference type="ARBA" id="ARBA00023163"/>
    </source>
</evidence>
<dbReference type="Gene3D" id="1.10.260.40">
    <property type="entry name" value="lambda repressor-like DNA-binding domains"/>
    <property type="match status" value="1"/>
</dbReference>
<dbReference type="PANTHER" id="PTHR30146:SF109">
    <property type="entry name" value="HTH-TYPE TRANSCRIPTIONAL REGULATOR GALS"/>
    <property type="match status" value="1"/>
</dbReference>
<dbReference type="SUPFAM" id="SSF53822">
    <property type="entry name" value="Periplasmic binding protein-like I"/>
    <property type="match status" value="1"/>
</dbReference>
<feature type="domain" description="HTH lacI-type" evidence="4">
    <location>
        <begin position="9"/>
        <end position="63"/>
    </location>
</feature>
<dbReference type="PROSITE" id="PS50932">
    <property type="entry name" value="HTH_LACI_2"/>
    <property type="match status" value="1"/>
</dbReference>
<sequence>MCKTGEMIMNIYDVAKEAGVSITTVSRMINNKGYVSEKTRKKIQAVLDRNEYRPSAIARGMVTGSMKTVAIVVVDVRVPHYALTSYIMEQRLSEEGYMVLVCNTGEEEEDCRRYLRMLAERHVDGIILVGSIFNRLCDEDTLNLLSDIPIVMANGKIERDNVYAVLVDEAHGMELATAHLYERGRRKLAYVIDKDTNAADRKMEGFIREMKRLGYEDPEKDVYHTPYGLEGGTQIAGVLREKGYDGVVFGEDLTAVGAMNEWRRQGIRIPDEIALIGCNNSEYSYICSPGLTTVNNKGEVLSELTVRMLLDVLSKKKELASLVVLPELVVRETT</sequence>
<dbReference type="InterPro" id="IPR028082">
    <property type="entry name" value="Peripla_BP_I"/>
</dbReference>
<protein>
    <submittedName>
        <fullName evidence="5">LacI family transcriptional regulator</fullName>
    </submittedName>
</protein>
<dbReference type="Pfam" id="PF13377">
    <property type="entry name" value="Peripla_BP_3"/>
    <property type="match status" value="1"/>
</dbReference>
<keyword evidence="1" id="KW-0805">Transcription regulation</keyword>
<evidence type="ECO:0000256" key="1">
    <source>
        <dbReference type="ARBA" id="ARBA00023015"/>
    </source>
</evidence>
<dbReference type="PROSITE" id="PS00356">
    <property type="entry name" value="HTH_LACI_1"/>
    <property type="match status" value="1"/>
</dbReference>
<evidence type="ECO:0000313" key="6">
    <source>
        <dbReference type="Proteomes" id="UP000285693"/>
    </source>
</evidence>
<name>A0A3R6DYE6_9FIRM</name>
<evidence type="ECO:0000313" key="5">
    <source>
        <dbReference type="EMBL" id="RGU47589.1"/>
    </source>
</evidence>
<evidence type="ECO:0000259" key="4">
    <source>
        <dbReference type="PROSITE" id="PS50932"/>
    </source>
</evidence>
<dbReference type="InterPro" id="IPR046335">
    <property type="entry name" value="LacI/GalR-like_sensor"/>
</dbReference>
<dbReference type="Gene3D" id="3.40.50.2300">
    <property type="match status" value="2"/>
</dbReference>
<dbReference type="SMART" id="SM00354">
    <property type="entry name" value="HTH_LACI"/>
    <property type="match status" value="1"/>
</dbReference>
<dbReference type="CDD" id="cd06267">
    <property type="entry name" value="PBP1_LacI_sugar_binding-like"/>
    <property type="match status" value="1"/>
</dbReference>
<dbReference type="AlphaFoldDB" id="A0A3R6DYE6"/>
<proteinExistence type="predicted"/>
<dbReference type="EMBL" id="QRXY01000001">
    <property type="protein sequence ID" value="RGU47589.1"/>
    <property type="molecule type" value="Genomic_DNA"/>
</dbReference>
<organism evidence="5 6">
    <name type="scientific">Coprococcus comes</name>
    <dbReference type="NCBI Taxonomy" id="410072"/>
    <lineage>
        <taxon>Bacteria</taxon>
        <taxon>Bacillati</taxon>
        <taxon>Bacillota</taxon>
        <taxon>Clostridia</taxon>
        <taxon>Lachnospirales</taxon>
        <taxon>Lachnospiraceae</taxon>
        <taxon>Coprococcus</taxon>
    </lineage>
</organism>
<dbReference type="PANTHER" id="PTHR30146">
    <property type="entry name" value="LACI-RELATED TRANSCRIPTIONAL REPRESSOR"/>
    <property type="match status" value="1"/>
</dbReference>
<gene>
    <name evidence="5" type="ORF">DWW65_00345</name>
</gene>
<evidence type="ECO:0000256" key="2">
    <source>
        <dbReference type="ARBA" id="ARBA00023125"/>
    </source>
</evidence>
<dbReference type="Proteomes" id="UP000285693">
    <property type="component" value="Unassembled WGS sequence"/>
</dbReference>
<dbReference type="GO" id="GO:0003700">
    <property type="term" value="F:DNA-binding transcription factor activity"/>
    <property type="evidence" value="ECO:0007669"/>
    <property type="project" value="TreeGrafter"/>
</dbReference>
<dbReference type="Pfam" id="PF00356">
    <property type="entry name" value="LacI"/>
    <property type="match status" value="1"/>
</dbReference>
<dbReference type="GO" id="GO:0000976">
    <property type="term" value="F:transcription cis-regulatory region binding"/>
    <property type="evidence" value="ECO:0007669"/>
    <property type="project" value="TreeGrafter"/>
</dbReference>
<accession>A0A3R6DYE6</accession>
<comment type="caution">
    <text evidence="5">The sequence shown here is derived from an EMBL/GenBank/DDBJ whole genome shotgun (WGS) entry which is preliminary data.</text>
</comment>
<dbReference type="SUPFAM" id="SSF47413">
    <property type="entry name" value="lambda repressor-like DNA-binding domains"/>
    <property type="match status" value="1"/>
</dbReference>
<keyword evidence="3" id="KW-0804">Transcription</keyword>
<dbReference type="InterPro" id="IPR010982">
    <property type="entry name" value="Lambda_DNA-bd_dom_sf"/>
</dbReference>